<feature type="transmembrane region" description="Helical" evidence="8">
    <location>
        <begin position="558"/>
        <end position="588"/>
    </location>
</feature>
<reference evidence="10" key="1">
    <citation type="journal article" date="2021" name="Nat. Commun.">
        <title>Genetic determinants of endophytism in the Arabidopsis root mycobiome.</title>
        <authorList>
            <person name="Mesny F."/>
            <person name="Miyauchi S."/>
            <person name="Thiergart T."/>
            <person name="Pickel B."/>
            <person name="Atanasova L."/>
            <person name="Karlsson M."/>
            <person name="Huettel B."/>
            <person name="Barry K.W."/>
            <person name="Haridas S."/>
            <person name="Chen C."/>
            <person name="Bauer D."/>
            <person name="Andreopoulos W."/>
            <person name="Pangilinan J."/>
            <person name="LaButti K."/>
            <person name="Riley R."/>
            <person name="Lipzen A."/>
            <person name="Clum A."/>
            <person name="Drula E."/>
            <person name="Henrissat B."/>
            <person name="Kohler A."/>
            <person name="Grigoriev I.V."/>
            <person name="Martin F.M."/>
            <person name="Hacquard S."/>
        </authorList>
    </citation>
    <scope>NUCLEOTIDE SEQUENCE</scope>
    <source>
        <strain evidence="10">MPI-CAGE-AT-0016</strain>
    </source>
</reference>
<comment type="caution">
    <text evidence="10">The sequence shown here is derived from an EMBL/GenBank/DDBJ whole genome shotgun (WGS) entry which is preliminary data.</text>
</comment>
<dbReference type="PANTHER" id="PTHR43302">
    <property type="entry name" value="TRANSPORTER ARSB-RELATED"/>
    <property type="match status" value="1"/>
</dbReference>
<gene>
    <name evidence="10" type="ORF">B0T11DRAFT_275268</name>
</gene>
<organism evidence="10 11">
    <name type="scientific">Plectosphaerella cucumerina</name>
    <dbReference type="NCBI Taxonomy" id="40658"/>
    <lineage>
        <taxon>Eukaryota</taxon>
        <taxon>Fungi</taxon>
        <taxon>Dikarya</taxon>
        <taxon>Ascomycota</taxon>
        <taxon>Pezizomycotina</taxon>
        <taxon>Sordariomycetes</taxon>
        <taxon>Hypocreomycetidae</taxon>
        <taxon>Glomerellales</taxon>
        <taxon>Plectosphaerellaceae</taxon>
        <taxon>Plectosphaerella</taxon>
    </lineage>
</organism>
<evidence type="ECO:0000256" key="1">
    <source>
        <dbReference type="ARBA" id="ARBA00004651"/>
    </source>
</evidence>
<evidence type="ECO:0000256" key="7">
    <source>
        <dbReference type="SAM" id="MobiDB-lite"/>
    </source>
</evidence>
<comment type="subcellular location">
    <subcellularLocation>
        <location evidence="1">Cell membrane</location>
        <topology evidence="1">Multi-pass membrane protein</topology>
    </subcellularLocation>
</comment>
<name>A0A8K0X6Z6_9PEZI</name>
<keyword evidence="6 8" id="KW-0472">Membrane</keyword>
<evidence type="ECO:0000256" key="2">
    <source>
        <dbReference type="ARBA" id="ARBA00022448"/>
    </source>
</evidence>
<evidence type="ECO:0000259" key="9">
    <source>
        <dbReference type="Pfam" id="PF03600"/>
    </source>
</evidence>
<keyword evidence="2" id="KW-0813">Transport</keyword>
<evidence type="ECO:0000256" key="3">
    <source>
        <dbReference type="ARBA" id="ARBA00022475"/>
    </source>
</evidence>
<protein>
    <recommendedName>
        <fullName evidence="9">Citrate transporter-like domain-containing protein</fullName>
    </recommendedName>
</protein>
<feature type="transmembrane region" description="Helical" evidence="8">
    <location>
        <begin position="202"/>
        <end position="219"/>
    </location>
</feature>
<dbReference type="GO" id="GO:0055085">
    <property type="term" value="P:transmembrane transport"/>
    <property type="evidence" value="ECO:0007669"/>
    <property type="project" value="InterPro"/>
</dbReference>
<accession>A0A8K0X6Z6</accession>
<feature type="transmembrane region" description="Helical" evidence="8">
    <location>
        <begin position="357"/>
        <end position="378"/>
    </location>
</feature>
<evidence type="ECO:0000256" key="5">
    <source>
        <dbReference type="ARBA" id="ARBA00022989"/>
    </source>
</evidence>
<sequence>MDVSSLDAGDIRAWRSIVTLIIFVLTNLVVLFHFSIPLFVPAPLEHALHDLLAALRVVQPRSRSALRNVHHSHGFIRHSFPLNLVTAPIAACLFLLAIGAIGREEVRAGTIGAAHISPLDIMLFFITLAYIAISIDATGLIRWLAYRVLVWGRKSGGRLFFSLYAFFALIGTFIGNDPIILSGTPFLAYMTRVSQNIDHPRAWIFTQFAIANVVSAILVSSNPTNLVLAGAFQIKYIEYTANMVVPVVVTVILLFPFLLYVVFRNEKLIPKSIEMHDLPEDIRQETPRNPCIPFADDDADIGQPDAEEKEKLRELAAIINPFLDKKSATFGAVLMAVTLITVLALNAANPTEGELPVFWITLPAAVVMLGWDLAIGWLRRDASRAQAREGRRQHELLTLNPAAVSPEPEKTATLDTPSQPPKVVDPKDGAGGAIDAEDSIGRHIEPLGNTSPSSSTAVESTDPIPPRVARPQSLRDDEDQPQPQSLTDADKTTLVLLVSRGWAWARETFPTATFVLAHLPLPLVPFAFAMFILVQALVTKGWVPVFAHGWDHWVNRTGTVGAIGGMGFVSVVFSNFAGTNIGTTILLCRILQAWQLLRERQEIPISNQTFWASVYSMALGVNYGAFSTAFSASLAGLLWRDILQRKHILVRARDFARFNAPIIAFTMAVGSAVLIGEILLTRDKNAYHGSVASEAHA</sequence>
<feature type="transmembrane region" description="Helical" evidence="8">
    <location>
        <begin position="328"/>
        <end position="345"/>
    </location>
</feature>
<dbReference type="Pfam" id="PF03600">
    <property type="entry name" value="CitMHS"/>
    <property type="match status" value="1"/>
</dbReference>
<keyword evidence="4 8" id="KW-0812">Transmembrane</keyword>
<evidence type="ECO:0000313" key="11">
    <source>
        <dbReference type="Proteomes" id="UP000813385"/>
    </source>
</evidence>
<feature type="transmembrane region" description="Helical" evidence="8">
    <location>
        <begin position="609"/>
        <end position="638"/>
    </location>
</feature>
<feature type="region of interest" description="Disordered" evidence="7">
    <location>
        <begin position="389"/>
        <end position="488"/>
    </location>
</feature>
<evidence type="ECO:0000256" key="4">
    <source>
        <dbReference type="ARBA" id="ARBA00022692"/>
    </source>
</evidence>
<dbReference type="Proteomes" id="UP000813385">
    <property type="component" value="Unassembled WGS sequence"/>
</dbReference>
<feature type="compositionally biased region" description="Polar residues" evidence="7">
    <location>
        <begin position="448"/>
        <end position="459"/>
    </location>
</feature>
<keyword evidence="3" id="KW-1003">Cell membrane</keyword>
<keyword evidence="11" id="KW-1185">Reference proteome</keyword>
<feature type="transmembrane region" description="Helical" evidence="8">
    <location>
        <begin position="514"/>
        <end position="538"/>
    </location>
</feature>
<feature type="transmembrane region" description="Helical" evidence="8">
    <location>
        <begin position="121"/>
        <end position="144"/>
    </location>
</feature>
<dbReference type="OrthoDB" id="442352at2759"/>
<evidence type="ECO:0000313" key="10">
    <source>
        <dbReference type="EMBL" id="KAH7367426.1"/>
    </source>
</evidence>
<feature type="transmembrane region" description="Helical" evidence="8">
    <location>
        <begin position="80"/>
        <end position="101"/>
    </location>
</feature>
<dbReference type="PANTHER" id="PTHR43302:SF5">
    <property type="entry name" value="TRANSPORTER ARSB-RELATED"/>
    <property type="match status" value="1"/>
</dbReference>
<evidence type="ECO:0000256" key="6">
    <source>
        <dbReference type="ARBA" id="ARBA00023136"/>
    </source>
</evidence>
<feature type="transmembrane region" description="Helical" evidence="8">
    <location>
        <begin position="239"/>
        <end position="263"/>
    </location>
</feature>
<feature type="transmembrane region" description="Helical" evidence="8">
    <location>
        <begin position="658"/>
        <end position="680"/>
    </location>
</feature>
<feature type="transmembrane region" description="Helical" evidence="8">
    <location>
        <begin position="20"/>
        <end position="40"/>
    </location>
</feature>
<dbReference type="GO" id="GO:0005886">
    <property type="term" value="C:plasma membrane"/>
    <property type="evidence" value="ECO:0007669"/>
    <property type="project" value="UniProtKB-SubCell"/>
</dbReference>
<dbReference type="InterPro" id="IPR004680">
    <property type="entry name" value="Cit_transptr-like_dom"/>
</dbReference>
<dbReference type="AlphaFoldDB" id="A0A8K0X6Z6"/>
<feature type="transmembrane region" description="Helical" evidence="8">
    <location>
        <begin position="164"/>
        <end position="190"/>
    </location>
</feature>
<proteinExistence type="predicted"/>
<dbReference type="EMBL" id="JAGPXD010000002">
    <property type="protein sequence ID" value="KAH7367426.1"/>
    <property type="molecule type" value="Genomic_DNA"/>
</dbReference>
<feature type="domain" description="Citrate transporter-like" evidence="9">
    <location>
        <begin position="87"/>
        <end position="592"/>
    </location>
</feature>
<evidence type="ECO:0000256" key="8">
    <source>
        <dbReference type="SAM" id="Phobius"/>
    </source>
</evidence>
<keyword evidence="5 8" id="KW-1133">Transmembrane helix</keyword>